<feature type="repeat" description="ANK" evidence="4">
    <location>
        <begin position="223"/>
        <end position="255"/>
    </location>
</feature>
<reference evidence="10 11" key="1">
    <citation type="journal article" date="2008" name="Nature">
        <title>The genome of the choanoflagellate Monosiga brevicollis and the origin of metazoans.</title>
        <authorList>
            <consortium name="JGI Sequencing"/>
            <person name="King N."/>
            <person name="Westbrook M.J."/>
            <person name="Young S.L."/>
            <person name="Kuo A."/>
            <person name="Abedin M."/>
            <person name="Chapman J."/>
            <person name="Fairclough S."/>
            <person name="Hellsten U."/>
            <person name="Isogai Y."/>
            <person name="Letunic I."/>
            <person name="Marr M."/>
            <person name="Pincus D."/>
            <person name="Putnam N."/>
            <person name="Rokas A."/>
            <person name="Wright K.J."/>
            <person name="Zuzow R."/>
            <person name="Dirks W."/>
            <person name="Good M."/>
            <person name="Goodstein D."/>
            <person name="Lemons D."/>
            <person name="Li W."/>
            <person name="Lyons J.B."/>
            <person name="Morris A."/>
            <person name="Nichols S."/>
            <person name="Richter D.J."/>
            <person name="Salamov A."/>
            <person name="Bork P."/>
            <person name="Lim W.A."/>
            <person name="Manning G."/>
            <person name="Miller W.T."/>
            <person name="McGinnis W."/>
            <person name="Shapiro H."/>
            <person name="Tjian R."/>
            <person name="Grigoriev I.V."/>
            <person name="Rokhsar D."/>
        </authorList>
    </citation>
    <scope>NUCLEOTIDE SEQUENCE [LARGE SCALE GENOMIC DNA]</scope>
    <source>
        <strain evidence="11">MX1 / ATCC 50154</strain>
    </source>
</reference>
<keyword evidence="11" id="KW-1185">Reference proteome</keyword>
<feature type="repeat" description="ANK" evidence="4">
    <location>
        <begin position="190"/>
        <end position="222"/>
    </location>
</feature>
<dbReference type="PANTHER" id="PTHR24135:SF28">
    <property type="entry name" value="LD13733P"/>
    <property type="match status" value="1"/>
</dbReference>
<feature type="compositionally biased region" description="Pro residues" evidence="6">
    <location>
        <begin position="611"/>
        <end position="620"/>
    </location>
</feature>
<feature type="domain" description="SH3" evidence="7">
    <location>
        <begin position="1224"/>
        <end position="1283"/>
    </location>
</feature>
<keyword evidence="4" id="KW-0040">ANK repeat</keyword>
<dbReference type="InParanoid" id="A9V7E4"/>
<dbReference type="InterPro" id="IPR002110">
    <property type="entry name" value="Ankyrin_rpt"/>
</dbReference>
<comment type="subcellular location">
    <subcellularLocation>
        <location evidence="3">Postsynaptic density</location>
    </subcellularLocation>
</comment>
<feature type="compositionally biased region" description="Polar residues" evidence="6">
    <location>
        <begin position="873"/>
        <end position="885"/>
    </location>
</feature>
<dbReference type="Gene3D" id="2.30.42.10">
    <property type="match status" value="1"/>
</dbReference>
<dbReference type="CDD" id="cd09487">
    <property type="entry name" value="SAM_superfamily"/>
    <property type="match status" value="1"/>
</dbReference>
<protein>
    <recommendedName>
        <fullName evidence="13">SH3 and multiple ankyrin repeat domains protein 3</fullName>
    </recommendedName>
</protein>
<feature type="domain" description="SAM" evidence="8">
    <location>
        <begin position="1372"/>
        <end position="1435"/>
    </location>
</feature>
<dbReference type="Gene3D" id="1.25.40.20">
    <property type="entry name" value="Ankyrin repeat-containing domain"/>
    <property type="match status" value="3"/>
</dbReference>
<dbReference type="STRING" id="81824.A9V7E4"/>
<feature type="region of interest" description="Disordered" evidence="6">
    <location>
        <begin position="579"/>
        <end position="643"/>
    </location>
</feature>
<dbReference type="OMA" id="MKAGSAN"/>
<feature type="compositionally biased region" description="Low complexity" evidence="6">
    <location>
        <begin position="755"/>
        <end position="774"/>
    </location>
</feature>
<dbReference type="Pfam" id="PF13637">
    <property type="entry name" value="Ank_4"/>
    <property type="match status" value="1"/>
</dbReference>
<dbReference type="SUPFAM" id="SSF48403">
    <property type="entry name" value="Ankyrin repeat"/>
    <property type="match status" value="1"/>
</dbReference>
<sequence length="1438" mass="152265">MAQPQTSSATGSPMRLADAIPQASASAVAAALTNDDTILCRVSIPEQELQKCLVFDKTETVWTAKQLVLNKLAKVPFACLSHVPPPRANDIPGNINYGLYLPPANGRAGKYLSEERLLGDYGLAGPVSELQFKLKRRIYLSLPTTSKSLAKLHSRANVRKFFDAVVKHNYERVTNMLVKGIDPNMVDDESGETPLTIAAKGDDVDMLVILYNGGAHLDFRSRDGLTPLHKAATRGMFKFVEKLFGLGGSPDMRDKDGLTALYHCAMTGGGSNQVRAAQLLLKFRCEVGLVDHQGWTELHQAARFGHEAHMELLLMYKADINAINTTGNTPLHVCATWDQGKAAVVLLRRGANPRLKNRAGETPADVAMKAGSANFAKACRSFDANSISRYAAEPVYMVPTVATPRTKRTVDAKRFHASGSVPELDQGDVRARQLREQDKTPQRNGRAPEGKMDLIIMRGDKGFGFRLSGATHSAAEQTAQGQWVRNVDPDGQAARAGLQAGDRLLELNGVDVSFWSHRKVVDEIKRSGDVVAFRIARRLSPGPDGAFSSLNGSPAQTSPRPPMETVKPPASALLQSALEARQRSETAPAQSLGKHRPFQRPAPLDINTPVHTPPAPPAPPSLASILNQAPPPAHPSATTSSGQATVDANVKLRSAPSTPRPLVGAAGAREDGALPEFLRGLHDVKLKPTPKRPLDDKEPESEVLSSGTEGGTSLGDSTQTAAERMGISLRKTNSRLSGIRRERSNSIGDAPSRQASIKAATSAAVATSPAATATFRRGDTMDRPEDDSPPPRPRANTLNSMQLAASLRKPPPVAALPHQSNDHLSNSSLDSDMDTTDDEGDDAPPPPPKPANIQDLLQRLKDDSAAPAHITQHRQQQEQLTSPPLNGSPEAPAGSTPGIAEPKSSSPVMMAGVPRRATMPALPGSSTRDSREIVAGPVTVPTPQTTSNAGSNQPSTVAVARPPPVQPKPKAVGPSAGPAGAPPAVPTKPKPALATSDSVVPASAQSDKQEGPSSPVKTGNVSKPSAARREIDFALDFALPPPPLLDDFAGSDDQVDAPDDGDFFIPPPPVLDFEPATPDSGPITMQLPPPPEAFFELQGSDSSSAESPAQAPQPPPATDSPPRAWVHAPPADSTPPTSLPADNVESDDLGPAPPLPTEEAPAATMVMADLAKLLDPRSSRSTVASTSSSEVSDLVPATRPHRSAPPPPKGRSPQVSHVTPECDLVAISARVIYAYEAQFEDELQLEPGSIVTLLETPDGGWWRGKHKGGEGWFPSNYVRPNTMQAEPTSRAQARLSQPLFSPAPLSTGVPAAGPNASQNSTARASAAGSSGTASRTMSPTFRGGGPATSSAVAVSRDSDPHPSGLPLPANTWSAEQVGQFLTWLQLEQYVSSFVENDITGEQLLDLEKDDLKELEVTALGHRKRLIKAVAALQPYSDA</sequence>
<dbReference type="CDD" id="cd17091">
    <property type="entry name" value="FERM_F0_SHANK"/>
    <property type="match status" value="1"/>
</dbReference>
<dbReference type="InterPro" id="IPR036770">
    <property type="entry name" value="Ankyrin_rpt-contain_sf"/>
</dbReference>
<dbReference type="SMART" id="SM00454">
    <property type="entry name" value="SAM"/>
    <property type="match status" value="1"/>
</dbReference>
<dbReference type="Pfam" id="PF12796">
    <property type="entry name" value="Ank_2"/>
    <property type="match status" value="1"/>
</dbReference>
<dbReference type="GO" id="GO:0035255">
    <property type="term" value="F:ionotropic glutamate receptor binding"/>
    <property type="evidence" value="ECO:0000318"/>
    <property type="project" value="GO_Central"/>
</dbReference>
<dbReference type="PROSITE" id="PS50088">
    <property type="entry name" value="ANK_REPEAT"/>
    <property type="match status" value="4"/>
</dbReference>
<dbReference type="PANTHER" id="PTHR24135">
    <property type="entry name" value="SH3 AND MULTIPLE ANKYRIN REPEAT DOMAINS PROTEIN"/>
    <property type="match status" value="1"/>
</dbReference>
<dbReference type="eggNOG" id="KOG0504">
    <property type="taxonomic scope" value="Eukaryota"/>
</dbReference>
<dbReference type="GeneID" id="5893971"/>
<evidence type="ECO:0000259" key="9">
    <source>
        <dbReference type="PROSITE" id="PS50106"/>
    </source>
</evidence>
<dbReference type="PDB" id="6X23">
    <property type="method" value="X-ray"/>
    <property type="resolution" value="2.15 A"/>
    <property type="chains" value="A=442-544"/>
</dbReference>
<dbReference type="PROSITE" id="PS50297">
    <property type="entry name" value="ANK_REP_REGION"/>
    <property type="match status" value="4"/>
</dbReference>
<feature type="compositionally biased region" description="Polar residues" evidence="6">
    <location>
        <begin position="941"/>
        <end position="956"/>
    </location>
</feature>
<feature type="repeat" description="ANK" evidence="4">
    <location>
        <begin position="293"/>
        <end position="325"/>
    </location>
</feature>
<dbReference type="Pfam" id="PF00023">
    <property type="entry name" value="Ank"/>
    <property type="match status" value="1"/>
</dbReference>
<evidence type="ECO:0000256" key="3">
    <source>
        <dbReference type="ARBA" id="ARBA00034105"/>
    </source>
</evidence>
<dbReference type="SMART" id="SM00326">
    <property type="entry name" value="SH3"/>
    <property type="match status" value="1"/>
</dbReference>
<dbReference type="Gene3D" id="2.30.30.40">
    <property type="entry name" value="SH3 Domains"/>
    <property type="match status" value="1"/>
</dbReference>
<feature type="region of interest" description="Disordered" evidence="6">
    <location>
        <begin position="415"/>
        <end position="450"/>
    </location>
</feature>
<feature type="compositionally biased region" description="Low complexity" evidence="6">
    <location>
        <begin position="1320"/>
        <end position="1336"/>
    </location>
</feature>
<dbReference type="SUPFAM" id="SSF47769">
    <property type="entry name" value="SAM/Pointed domain"/>
    <property type="match status" value="1"/>
</dbReference>
<keyword evidence="2" id="KW-0770">Synapse</keyword>
<evidence type="ECO:0000313" key="10">
    <source>
        <dbReference type="EMBL" id="EDQ86500.1"/>
    </source>
</evidence>
<dbReference type="InterPro" id="IPR013761">
    <property type="entry name" value="SAM/pointed_sf"/>
</dbReference>
<feature type="compositionally biased region" description="Acidic residues" evidence="6">
    <location>
        <begin position="831"/>
        <end position="842"/>
    </location>
</feature>
<dbReference type="KEGG" id="mbr:MONBRDRAFT_28170"/>
<dbReference type="PROSITE" id="PS50106">
    <property type="entry name" value="PDZ"/>
    <property type="match status" value="1"/>
</dbReference>
<dbReference type="Proteomes" id="UP000001357">
    <property type="component" value="Unassembled WGS sequence"/>
</dbReference>
<feature type="compositionally biased region" description="Acidic residues" evidence="6">
    <location>
        <begin position="1049"/>
        <end position="1062"/>
    </location>
</feature>
<evidence type="ECO:0000256" key="2">
    <source>
        <dbReference type="ARBA" id="ARBA00023018"/>
    </source>
</evidence>
<dbReference type="EMBL" id="CH991565">
    <property type="protein sequence ID" value="EDQ86500.1"/>
    <property type="molecule type" value="Genomic_DNA"/>
</dbReference>
<evidence type="ECO:0000313" key="11">
    <source>
        <dbReference type="Proteomes" id="UP000001357"/>
    </source>
</evidence>
<dbReference type="SMART" id="SM00248">
    <property type="entry name" value="ANK"/>
    <property type="match status" value="6"/>
</dbReference>
<dbReference type="RefSeq" id="XP_001748613.1">
    <property type="nucleotide sequence ID" value="XM_001748561.1"/>
</dbReference>
<dbReference type="SUPFAM" id="SSF50044">
    <property type="entry name" value="SH3-domain"/>
    <property type="match status" value="1"/>
</dbReference>
<organism evidence="10 11">
    <name type="scientific">Monosiga brevicollis</name>
    <name type="common">Choanoflagellate</name>
    <dbReference type="NCBI Taxonomy" id="81824"/>
    <lineage>
        <taxon>Eukaryota</taxon>
        <taxon>Choanoflagellata</taxon>
        <taxon>Craspedida</taxon>
        <taxon>Salpingoecidae</taxon>
        <taxon>Monosiga</taxon>
    </lineage>
</organism>
<feature type="compositionally biased region" description="Pro residues" evidence="6">
    <location>
        <begin position="980"/>
        <end position="989"/>
    </location>
</feature>
<feature type="compositionally biased region" description="Polar residues" evidence="6">
    <location>
        <begin position="995"/>
        <end position="1023"/>
    </location>
</feature>
<evidence type="ECO:0000256" key="6">
    <source>
        <dbReference type="SAM" id="MobiDB-lite"/>
    </source>
</evidence>
<feature type="compositionally biased region" description="Low complexity" evidence="6">
    <location>
        <begin position="968"/>
        <end position="979"/>
    </location>
</feature>
<evidence type="ECO:0007829" key="12">
    <source>
        <dbReference type="PDB" id="6X23"/>
    </source>
</evidence>
<dbReference type="GO" id="GO:0030160">
    <property type="term" value="F:synaptic receptor adaptor activity"/>
    <property type="evidence" value="ECO:0000318"/>
    <property type="project" value="GO_Central"/>
</dbReference>
<dbReference type="SMR" id="A9V7E4"/>
<dbReference type="SUPFAM" id="SSF50156">
    <property type="entry name" value="PDZ domain-like"/>
    <property type="match status" value="1"/>
</dbReference>
<reference evidence="12" key="2">
    <citation type="journal article" date="2020" name="Protein Sci.">
        <title>Structural characterization and computational analysis of PDZ domains in Monosiga brevicollis.</title>
        <authorList>
            <person name="Gao M."/>
            <person name="Mackley I.G.P."/>
            <person name="Mesbahi-Vasey S."/>
            <person name="Bamonte H.A."/>
            <person name="Struyvenberg S.A."/>
            <person name="Landolt L."/>
            <person name="Pederson N.J."/>
            <person name="Williams L.I."/>
            <person name="Bahl C.D."/>
            <person name="Brooks L."/>
            <person name="Amacher J.F."/>
        </authorList>
    </citation>
    <scope>X-RAY CRYSTALLOGRAPHY (2.15 ANGSTROMS) OF 442-544</scope>
</reference>
<feature type="domain" description="PDZ" evidence="9">
    <location>
        <begin position="453"/>
        <end position="539"/>
    </location>
</feature>
<dbReference type="eggNOG" id="KOG4226">
    <property type="taxonomic scope" value="Eukaryota"/>
</dbReference>
<feature type="compositionally biased region" description="Basic and acidic residues" evidence="6">
    <location>
        <begin position="427"/>
        <end position="450"/>
    </location>
</feature>
<dbReference type="GO" id="GO:0050808">
    <property type="term" value="P:synapse organization"/>
    <property type="evidence" value="ECO:0000318"/>
    <property type="project" value="GO_Central"/>
</dbReference>
<dbReference type="InterPro" id="IPR001452">
    <property type="entry name" value="SH3_domain"/>
</dbReference>
<dbReference type="InterPro" id="IPR001660">
    <property type="entry name" value="SAM"/>
</dbReference>
<name>A9V7E4_MONBE</name>
<dbReference type="eggNOG" id="KOG1170">
    <property type="taxonomic scope" value="Eukaryota"/>
</dbReference>
<dbReference type="InterPro" id="IPR001478">
    <property type="entry name" value="PDZ"/>
</dbReference>
<feature type="compositionally biased region" description="Basic and acidic residues" evidence="6">
    <location>
        <begin position="679"/>
        <end position="696"/>
    </location>
</feature>
<feature type="region of interest" description="Disordered" evidence="6">
    <location>
        <begin position="542"/>
        <end position="567"/>
    </location>
</feature>
<dbReference type="PROSITE" id="PS50105">
    <property type="entry name" value="SAM_DOMAIN"/>
    <property type="match status" value="1"/>
</dbReference>
<accession>A9V7E4</accession>
<dbReference type="FunFam" id="2.30.30.40:FF:000489">
    <property type="entry name" value="Predicted protein"/>
    <property type="match status" value="1"/>
</dbReference>
<dbReference type="InterPro" id="IPR051569">
    <property type="entry name" value="SHANK"/>
</dbReference>
<feature type="repeat" description="ANK" evidence="4">
    <location>
        <begin position="326"/>
        <end position="358"/>
    </location>
</feature>
<keyword evidence="12" id="KW-0002">3D-structure</keyword>
<evidence type="ECO:0000256" key="1">
    <source>
        <dbReference type="ARBA" id="ARBA00022443"/>
    </source>
</evidence>
<evidence type="ECO:0008006" key="13">
    <source>
        <dbReference type="Google" id="ProtNLM"/>
    </source>
</evidence>
<feature type="compositionally biased region" description="Polar residues" evidence="6">
    <location>
        <begin position="548"/>
        <end position="558"/>
    </location>
</feature>
<feature type="compositionally biased region" description="Low complexity" evidence="6">
    <location>
        <begin position="1100"/>
        <end position="1110"/>
    </location>
</feature>
<dbReference type="InterPro" id="IPR036034">
    <property type="entry name" value="PDZ_sf"/>
</dbReference>
<dbReference type="Gene3D" id="1.10.150.50">
    <property type="entry name" value="Transcription Factor, Ets-1"/>
    <property type="match status" value="1"/>
</dbReference>
<dbReference type="Pfam" id="PF00536">
    <property type="entry name" value="SAM_1"/>
    <property type="match status" value="1"/>
</dbReference>
<evidence type="ECO:0000256" key="5">
    <source>
        <dbReference type="PROSITE-ProRule" id="PRU00192"/>
    </source>
</evidence>
<feature type="region of interest" description="Disordered" evidence="6">
    <location>
        <begin position="679"/>
        <end position="1217"/>
    </location>
</feature>
<dbReference type="InterPro" id="IPR036028">
    <property type="entry name" value="SH3-like_dom_sf"/>
</dbReference>
<dbReference type="Pfam" id="PF00018">
    <property type="entry name" value="SH3_1"/>
    <property type="match status" value="1"/>
</dbReference>
<dbReference type="SMART" id="SM00228">
    <property type="entry name" value="PDZ"/>
    <property type="match status" value="1"/>
</dbReference>
<dbReference type="CDD" id="cd06768">
    <property type="entry name" value="PDZ_NHERF-like"/>
    <property type="match status" value="1"/>
</dbReference>
<evidence type="ECO:0000256" key="4">
    <source>
        <dbReference type="PROSITE-ProRule" id="PRU00023"/>
    </source>
</evidence>
<dbReference type="PROSITE" id="PS50002">
    <property type="entry name" value="SH3"/>
    <property type="match status" value="1"/>
</dbReference>
<dbReference type="Gene3D" id="3.10.20.90">
    <property type="entry name" value="Phosphatidylinositol 3-kinase Catalytic Subunit, Chain A, domain 1"/>
    <property type="match status" value="1"/>
</dbReference>
<evidence type="ECO:0000259" key="7">
    <source>
        <dbReference type="PROSITE" id="PS50002"/>
    </source>
</evidence>
<proteinExistence type="evidence at protein level"/>
<dbReference type="Pfam" id="PF00595">
    <property type="entry name" value="PDZ"/>
    <property type="match status" value="1"/>
</dbReference>
<keyword evidence="1 5" id="KW-0728">SH3 domain</keyword>
<feature type="compositionally biased region" description="Low complexity" evidence="6">
    <location>
        <begin position="1179"/>
        <end position="1192"/>
    </location>
</feature>
<feature type="region of interest" description="Disordered" evidence="6">
    <location>
        <begin position="1300"/>
        <end position="1364"/>
    </location>
</feature>
<evidence type="ECO:0000259" key="8">
    <source>
        <dbReference type="PROSITE" id="PS50105"/>
    </source>
</evidence>
<gene>
    <name evidence="10" type="ORF">MONBRDRAFT_28170</name>
</gene>